<dbReference type="GO" id="GO:0005524">
    <property type="term" value="F:ATP binding"/>
    <property type="evidence" value="ECO:0007669"/>
    <property type="project" value="InterPro"/>
</dbReference>
<dbReference type="PROSITE" id="PS50011">
    <property type="entry name" value="PROTEIN_KINASE_DOM"/>
    <property type="match status" value="1"/>
</dbReference>
<dbReference type="Proteomes" id="UP000277212">
    <property type="component" value="Unassembled WGS sequence"/>
</dbReference>
<dbReference type="InterPro" id="IPR011009">
    <property type="entry name" value="Kinase-like_dom_sf"/>
</dbReference>
<evidence type="ECO:0000313" key="2">
    <source>
        <dbReference type="EMBL" id="RMJ08756.1"/>
    </source>
</evidence>
<sequence>MKLPGRNAYLHPGLNFSRSALVTLQDVQDNCDPIGYIYVIRCLEDRVSEATPHLCSSEMISNSDIHHTQTSARNAIKISKVQRYSSPLFIMAGPEIVGLALAVPSFLETLIHTGQDLSVRISAARNPRLMTGDLSAFTTRSAQLLAQWTVGNQLCNSTRIDAAIQSALDRDFIDIQTRILEAKQYVAQVEKYGRLRRFWVADRPRKALEESTRGLERVIRQFEDTVKAVEASERLPANVFLSADVFQWVGNHVVEVTDRVYIRKGCLTRGYHKTKPKIGLFLRESRPYGGFSPARVQDIEDDIKFLSKNLTTAVEATGILDLVGYRNNLETEDFELIFDVKSDLKPKGVLRAFMASTEALSLSSRVEMCIQLADAVFQVHKLHLVHKNINSGNTIVMSDSGAADSALRIFLVNWQLVRRATNATTMQGETQWWRQIYQHPTRHLELAEVEYSMGHDIYSLGVCMIELLLWKPLVIQPSIDDSPVVSPIFISEAAKLGFQVDATAQDNWLAPRDIQKVLVALAKSAIPFAAGDILTQLVVSCLTVLENGFGEALVINDDPVETGLNFVGAVKDRLAQLCI</sequence>
<name>A0A3M2RTX0_9HYPO</name>
<protein>
    <recommendedName>
        <fullName evidence="1">Protein kinase domain-containing protein</fullName>
    </recommendedName>
</protein>
<dbReference type="PANTHER" id="PTHR37542:SF3">
    <property type="entry name" value="PRION-INHIBITION AND PROPAGATION HELO DOMAIN-CONTAINING PROTEIN"/>
    <property type="match status" value="1"/>
</dbReference>
<evidence type="ECO:0000313" key="3">
    <source>
        <dbReference type="Proteomes" id="UP000277212"/>
    </source>
</evidence>
<dbReference type="InterPro" id="IPR000719">
    <property type="entry name" value="Prot_kinase_dom"/>
</dbReference>
<comment type="caution">
    <text evidence="2">The sequence shown here is derived from an EMBL/GenBank/DDBJ whole genome shotgun (WGS) entry which is preliminary data.</text>
</comment>
<dbReference type="EMBL" id="NKUJ01000271">
    <property type="protein sequence ID" value="RMJ08756.1"/>
    <property type="molecule type" value="Genomic_DNA"/>
</dbReference>
<evidence type="ECO:0000259" key="1">
    <source>
        <dbReference type="PROSITE" id="PS50011"/>
    </source>
</evidence>
<dbReference type="OrthoDB" id="1911848at2759"/>
<dbReference type="PANTHER" id="PTHR37542">
    <property type="entry name" value="HELO DOMAIN-CONTAINING PROTEIN-RELATED"/>
    <property type="match status" value="1"/>
</dbReference>
<organism evidence="2 3">
    <name type="scientific">Fusarium kuroshium</name>
    <dbReference type="NCBI Taxonomy" id="2010991"/>
    <lineage>
        <taxon>Eukaryota</taxon>
        <taxon>Fungi</taxon>
        <taxon>Dikarya</taxon>
        <taxon>Ascomycota</taxon>
        <taxon>Pezizomycotina</taxon>
        <taxon>Sordariomycetes</taxon>
        <taxon>Hypocreomycetidae</taxon>
        <taxon>Hypocreales</taxon>
        <taxon>Nectriaceae</taxon>
        <taxon>Fusarium</taxon>
        <taxon>Fusarium solani species complex</taxon>
    </lineage>
</organism>
<keyword evidence="3" id="KW-1185">Reference proteome</keyword>
<dbReference type="Pfam" id="PF07714">
    <property type="entry name" value="PK_Tyr_Ser-Thr"/>
    <property type="match status" value="1"/>
</dbReference>
<dbReference type="SUPFAM" id="SSF56112">
    <property type="entry name" value="Protein kinase-like (PK-like)"/>
    <property type="match status" value="1"/>
</dbReference>
<reference evidence="2 3" key="1">
    <citation type="submission" date="2017-06" db="EMBL/GenBank/DDBJ databases">
        <title>Comparative genomic analysis of Ambrosia Fusariam Clade fungi.</title>
        <authorList>
            <person name="Stajich J.E."/>
            <person name="Carrillo J."/>
            <person name="Kijimoto T."/>
            <person name="Eskalen A."/>
            <person name="O'Donnell K."/>
            <person name="Kasson M."/>
        </authorList>
    </citation>
    <scope>NUCLEOTIDE SEQUENCE [LARGE SCALE GENOMIC DNA]</scope>
    <source>
        <strain evidence="2">UCR3666</strain>
    </source>
</reference>
<dbReference type="InterPro" id="IPR001245">
    <property type="entry name" value="Ser-Thr/Tyr_kinase_cat_dom"/>
</dbReference>
<dbReference type="STRING" id="2010991.A0A3M2RTX0"/>
<dbReference type="AlphaFoldDB" id="A0A3M2RTX0"/>
<accession>A0A3M2RTX0</accession>
<gene>
    <name evidence="2" type="ORF">CDV36_011618</name>
</gene>
<feature type="domain" description="Protein kinase" evidence="1">
    <location>
        <begin position="256"/>
        <end position="579"/>
    </location>
</feature>
<dbReference type="Gene3D" id="1.10.510.10">
    <property type="entry name" value="Transferase(Phosphotransferase) domain 1"/>
    <property type="match status" value="1"/>
</dbReference>
<dbReference type="GO" id="GO:0004672">
    <property type="term" value="F:protein kinase activity"/>
    <property type="evidence" value="ECO:0007669"/>
    <property type="project" value="InterPro"/>
</dbReference>
<proteinExistence type="predicted"/>